<organism evidence="2 3">
    <name type="scientific">Jatropha curcas</name>
    <name type="common">Barbados nut</name>
    <dbReference type="NCBI Taxonomy" id="180498"/>
    <lineage>
        <taxon>Eukaryota</taxon>
        <taxon>Viridiplantae</taxon>
        <taxon>Streptophyta</taxon>
        <taxon>Embryophyta</taxon>
        <taxon>Tracheophyta</taxon>
        <taxon>Spermatophyta</taxon>
        <taxon>Magnoliopsida</taxon>
        <taxon>eudicotyledons</taxon>
        <taxon>Gunneridae</taxon>
        <taxon>Pentapetalae</taxon>
        <taxon>rosids</taxon>
        <taxon>fabids</taxon>
        <taxon>Malpighiales</taxon>
        <taxon>Euphorbiaceae</taxon>
        <taxon>Crotonoideae</taxon>
        <taxon>Jatropheae</taxon>
        <taxon>Jatropha</taxon>
    </lineage>
</organism>
<protein>
    <submittedName>
        <fullName evidence="2">Uncharacterized protein</fullName>
    </submittedName>
</protein>
<dbReference type="Proteomes" id="UP000027138">
    <property type="component" value="Unassembled WGS sequence"/>
</dbReference>
<sequence>MSCNARRSRERGENAMSSIDLRLAASIARSDDQRQRSFACLLCSPEMKSEKMSGGGSAIRLFRPVSGGR</sequence>
<keyword evidence="3" id="KW-1185">Reference proteome</keyword>
<evidence type="ECO:0000313" key="2">
    <source>
        <dbReference type="EMBL" id="KDP37473.1"/>
    </source>
</evidence>
<evidence type="ECO:0000313" key="3">
    <source>
        <dbReference type="Proteomes" id="UP000027138"/>
    </source>
</evidence>
<dbReference type="AlphaFoldDB" id="A0A067KR29"/>
<evidence type="ECO:0000256" key="1">
    <source>
        <dbReference type="SAM" id="MobiDB-lite"/>
    </source>
</evidence>
<accession>A0A067KR29</accession>
<name>A0A067KR29_JATCU</name>
<reference evidence="2 3" key="1">
    <citation type="journal article" date="2014" name="PLoS ONE">
        <title>Global Analysis of Gene Expression Profiles in Physic Nut (Jatropha curcas L.) Seedlings Exposed to Salt Stress.</title>
        <authorList>
            <person name="Zhang L."/>
            <person name="Zhang C."/>
            <person name="Wu P."/>
            <person name="Chen Y."/>
            <person name="Li M."/>
            <person name="Jiang H."/>
            <person name="Wu G."/>
        </authorList>
    </citation>
    <scope>NUCLEOTIDE SEQUENCE [LARGE SCALE GENOMIC DNA]</scope>
    <source>
        <strain evidence="3">cv. GZQX0401</strain>
        <tissue evidence="2">Young leaves</tissue>
    </source>
</reference>
<feature type="region of interest" description="Disordered" evidence="1">
    <location>
        <begin position="48"/>
        <end position="69"/>
    </location>
</feature>
<dbReference type="EMBL" id="KK914400">
    <property type="protein sequence ID" value="KDP37473.1"/>
    <property type="molecule type" value="Genomic_DNA"/>
</dbReference>
<gene>
    <name evidence="2" type="ORF">JCGZ_06913</name>
</gene>
<proteinExistence type="predicted"/>